<sequence length="134" mass="15125">MLTLLILSIFLYLSIFFLLRLPSSRFPSLSSDLSSSFCCPEKQSPTFTHPLANFSLHSQHSSLCDSSGSSFPFCILEKQTAWLLRVDLTFHAPSKIQSCLRVFAEHFHCDRQEDAHEFTLFMFDVGALGKEVSG</sequence>
<evidence type="ECO:0000313" key="1">
    <source>
        <dbReference type="EMBL" id="CAI8613934.1"/>
    </source>
</evidence>
<name>A0AAV1ATS7_VICFA</name>
<dbReference type="AlphaFoldDB" id="A0AAV1ATS7"/>
<gene>
    <name evidence="1" type="ORF">VFH_V105280</name>
</gene>
<accession>A0AAV1ATS7</accession>
<dbReference type="EMBL" id="OX451740">
    <property type="protein sequence ID" value="CAI8613934.1"/>
    <property type="molecule type" value="Genomic_DNA"/>
</dbReference>
<protein>
    <recommendedName>
        <fullName evidence="3">Secreted protein</fullName>
    </recommendedName>
</protein>
<dbReference type="InterPro" id="IPR038765">
    <property type="entry name" value="Papain-like_cys_pep_sf"/>
</dbReference>
<reference evidence="1 2" key="1">
    <citation type="submission" date="2023-01" db="EMBL/GenBank/DDBJ databases">
        <authorList>
            <person name="Kreplak J."/>
        </authorList>
    </citation>
    <scope>NUCLEOTIDE SEQUENCE [LARGE SCALE GENOMIC DNA]</scope>
</reference>
<keyword evidence="2" id="KW-1185">Reference proteome</keyword>
<dbReference type="Proteomes" id="UP001157006">
    <property type="component" value="Chromosome 5"/>
</dbReference>
<evidence type="ECO:0000313" key="2">
    <source>
        <dbReference type="Proteomes" id="UP001157006"/>
    </source>
</evidence>
<evidence type="ECO:0008006" key="3">
    <source>
        <dbReference type="Google" id="ProtNLM"/>
    </source>
</evidence>
<organism evidence="1 2">
    <name type="scientific">Vicia faba</name>
    <name type="common">Broad bean</name>
    <name type="synonym">Faba vulgaris</name>
    <dbReference type="NCBI Taxonomy" id="3906"/>
    <lineage>
        <taxon>Eukaryota</taxon>
        <taxon>Viridiplantae</taxon>
        <taxon>Streptophyta</taxon>
        <taxon>Embryophyta</taxon>
        <taxon>Tracheophyta</taxon>
        <taxon>Spermatophyta</taxon>
        <taxon>Magnoliopsida</taxon>
        <taxon>eudicotyledons</taxon>
        <taxon>Gunneridae</taxon>
        <taxon>Pentapetalae</taxon>
        <taxon>rosids</taxon>
        <taxon>fabids</taxon>
        <taxon>Fabales</taxon>
        <taxon>Fabaceae</taxon>
        <taxon>Papilionoideae</taxon>
        <taxon>50 kb inversion clade</taxon>
        <taxon>NPAAA clade</taxon>
        <taxon>Hologalegina</taxon>
        <taxon>IRL clade</taxon>
        <taxon>Fabeae</taxon>
        <taxon>Vicia</taxon>
    </lineage>
</organism>
<proteinExistence type="predicted"/>
<dbReference type="SUPFAM" id="SSF54001">
    <property type="entry name" value="Cysteine proteinases"/>
    <property type="match status" value="1"/>
</dbReference>